<dbReference type="SUPFAM" id="SSF56529">
    <property type="entry name" value="FAH"/>
    <property type="match status" value="1"/>
</dbReference>
<protein>
    <submittedName>
        <fullName evidence="1">2-keto-4-pentenoate hydratase</fullName>
    </submittedName>
</protein>
<accession>A0A2W5CDA1</accession>
<dbReference type="AlphaFoldDB" id="A0A2W5CDA1"/>
<dbReference type="InterPro" id="IPR050772">
    <property type="entry name" value="Hydratase-Decarb/MhpD_sf"/>
</dbReference>
<dbReference type="InterPro" id="IPR036663">
    <property type="entry name" value="Fumarylacetoacetase_C_sf"/>
</dbReference>
<name>A0A2W5CDA1_9SPHN</name>
<dbReference type="Proteomes" id="UP000249066">
    <property type="component" value="Unassembled WGS sequence"/>
</dbReference>
<dbReference type="GO" id="GO:0008684">
    <property type="term" value="F:2-oxopent-4-enoate hydratase activity"/>
    <property type="evidence" value="ECO:0007669"/>
    <property type="project" value="TreeGrafter"/>
</dbReference>
<comment type="caution">
    <text evidence="1">The sequence shown here is derived from an EMBL/GenBank/DDBJ whole genome shotgun (WGS) entry which is preliminary data.</text>
</comment>
<gene>
    <name evidence="1" type="ORF">DI623_00610</name>
</gene>
<dbReference type="EMBL" id="QFNN01000001">
    <property type="protein sequence ID" value="PZO92288.1"/>
    <property type="molecule type" value="Genomic_DNA"/>
</dbReference>
<reference evidence="1 2" key="1">
    <citation type="submission" date="2017-08" db="EMBL/GenBank/DDBJ databases">
        <title>Infants hospitalized years apart are colonized by the same room-sourced microbial strains.</title>
        <authorList>
            <person name="Brooks B."/>
            <person name="Olm M.R."/>
            <person name="Firek B.A."/>
            <person name="Baker R."/>
            <person name="Thomas B.C."/>
            <person name="Morowitz M.J."/>
            <person name="Banfield J.F."/>
        </authorList>
    </citation>
    <scope>NUCLEOTIDE SEQUENCE [LARGE SCALE GENOMIC DNA]</scope>
    <source>
        <strain evidence="1">S2_018_000_R2_101</strain>
    </source>
</reference>
<evidence type="ECO:0000313" key="2">
    <source>
        <dbReference type="Proteomes" id="UP000249066"/>
    </source>
</evidence>
<dbReference type="PANTHER" id="PTHR30143:SF0">
    <property type="entry name" value="2-KETO-4-PENTENOATE HYDRATASE"/>
    <property type="match status" value="1"/>
</dbReference>
<organism evidence="1 2">
    <name type="scientific">Sphingomonas sanxanigenens</name>
    <dbReference type="NCBI Taxonomy" id="397260"/>
    <lineage>
        <taxon>Bacteria</taxon>
        <taxon>Pseudomonadati</taxon>
        <taxon>Pseudomonadota</taxon>
        <taxon>Alphaproteobacteria</taxon>
        <taxon>Sphingomonadales</taxon>
        <taxon>Sphingomonadaceae</taxon>
        <taxon>Sphingomonas</taxon>
    </lineage>
</organism>
<dbReference type="Gene3D" id="3.90.850.10">
    <property type="entry name" value="Fumarylacetoacetase-like, C-terminal domain"/>
    <property type="match status" value="1"/>
</dbReference>
<sequence>MGNEAIAEAFVAARKAARALPEYPGNPPLSFAQAYAIQDRAIALWGAPVAGWKVGRVPPPLDEKLGTTRLCGPIFADSLANAADRPAVAVFEGGFGAIESEFLFRLGVVEPGRLDWTLDDALATVDAVHLGFEIASSPFPGINALGPLVTASDFGNNNGLVIGPGIVGWRDRAIDDWPVMTLIDGAPIGEGKASSFPDGSAGSLRALLENLAARGITPPPGVWVSTGAVSGVHRIAPGQTAVAHFGDEEAIECRIVAAEPRAA</sequence>
<dbReference type="PANTHER" id="PTHR30143">
    <property type="entry name" value="ACID HYDRATASE"/>
    <property type="match status" value="1"/>
</dbReference>
<proteinExistence type="predicted"/>
<dbReference type="GO" id="GO:0005737">
    <property type="term" value="C:cytoplasm"/>
    <property type="evidence" value="ECO:0007669"/>
    <property type="project" value="TreeGrafter"/>
</dbReference>
<evidence type="ECO:0000313" key="1">
    <source>
        <dbReference type="EMBL" id="PZO92288.1"/>
    </source>
</evidence>